<sequence length="41" mass="4430">MGEILLLHHAIDALRDLAAAGTLQLNREFLDAGDNLRLSAT</sequence>
<proteinExistence type="predicted"/>
<evidence type="ECO:0000313" key="1">
    <source>
        <dbReference type="EMBL" id="MFI9101024.1"/>
    </source>
</evidence>
<accession>A0ABW8C3N1</accession>
<protein>
    <submittedName>
        <fullName evidence="1">Uncharacterized protein</fullName>
    </submittedName>
</protein>
<dbReference type="Proteomes" id="UP001614394">
    <property type="component" value="Unassembled WGS sequence"/>
</dbReference>
<reference evidence="1 2" key="1">
    <citation type="submission" date="2024-10" db="EMBL/GenBank/DDBJ databases">
        <title>The Natural Products Discovery Center: Release of the First 8490 Sequenced Strains for Exploring Actinobacteria Biosynthetic Diversity.</title>
        <authorList>
            <person name="Kalkreuter E."/>
            <person name="Kautsar S.A."/>
            <person name="Yang D."/>
            <person name="Bader C.D."/>
            <person name="Teijaro C.N."/>
            <person name="Fluegel L."/>
            <person name="Davis C.M."/>
            <person name="Simpson J.R."/>
            <person name="Lauterbach L."/>
            <person name="Steele A.D."/>
            <person name="Gui C."/>
            <person name="Meng S."/>
            <person name="Li G."/>
            <person name="Viehrig K."/>
            <person name="Ye F."/>
            <person name="Su P."/>
            <person name="Kiefer A.F."/>
            <person name="Nichols A."/>
            <person name="Cepeda A.J."/>
            <person name="Yan W."/>
            <person name="Fan B."/>
            <person name="Jiang Y."/>
            <person name="Adhikari A."/>
            <person name="Zheng C.-J."/>
            <person name="Schuster L."/>
            <person name="Cowan T.M."/>
            <person name="Smanski M.J."/>
            <person name="Chevrette M.G."/>
            <person name="De Carvalho L.P.S."/>
            <person name="Shen B."/>
        </authorList>
    </citation>
    <scope>NUCLEOTIDE SEQUENCE [LARGE SCALE GENOMIC DNA]</scope>
    <source>
        <strain evidence="1 2">NPDC053399</strain>
    </source>
</reference>
<gene>
    <name evidence="1" type="ORF">ACIGXA_10910</name>
</gene>
<dbReference type="EMBL" id="JBITYG010000002">
    <property type="protein sequence ID" value="MFI9101024.1"/>
    <property type="molecule type" value="Genomic_DNA"/>
</dbReference>
<keyword evidence="2" id="KW-1185">Reference proteome</keyword>
<comment type="caution">
    <text evidence="1">The sequence shown here is derived from an EMBL/GenBank/DDBJ whole genome shotgun (WGS) entry which is preliminary data.</text>
</comment>
<name>A0ABW8C3N1_9ACTN</name>
<evidence type="ECO:0000313" key="2">
    <source>
        <dbReference type="Proteomes" id="UP001614394"/>
    </source>
</evidence>
<organism evidence="1 2">
    <name type="scientific">Streptomyces fildesensis</name>
    <dbReference type="NCBI Taxonomy" id="375757"/>
    <lineage>
        <taxon>Bacteria</taxon>
        <taxon>Bacillati</taxon>
        <taxon>Actinomycetota</taxon>
        <taxon>Actinomycetes</taxon>
        <taxon>Kitasatosporales</taxon>
        <taxon>Streptomycetaceae</taxon>
        <taxon>Streptomyces</taxon>
    </lineage>
</organism>
<dbReference type="RefSeq" id="WP_399646946.1">
    <property type="nucleotide sequence ID" value="NZ_JBITYG010000002.1"/>
</dbReference>